<dbReference type="GO" id="GO:0043138">
    <property type="term" value="F:3'-5' DNA helicase activity"/>
    <property type="evidence" value="ECO:0007669"/>
    <property type="project" value="UniProtKB-EC"/>
</dbReference>
<comment type="similarity">
    <text evidence="1 15">Belongs to the helicase family. RecG subfamily.</text>
</comment>
<keyword evidence="6 15" id="KW-0347">Helicase</keyword>
<dbReference type="PROSITE" id="PS51192">
    <property type="entry name" value="HELICASE_ATP_BIND_1"/>
    <property type="match status" value="1"/>
</dbReference>
<dbReference type="Pfam" id="PF00271">
    <property type="entry name" value="Helicase_C"/>
    <property type="match status" value="1"/>
</dbReference>
<comment type="catalytic activity">
    <reaction evidence="14 15">
        <text>ATP + H2O = ADP + phosphate + H(+)</text>
        <dbReference type="Rhea" id="RHEA:13065"/>
        <dbReference type="ChEBI" id="CHEBI:15377"/>
        <dbReference type="ChEBI" id="CHEBI:15378"/>
        <dbReference type="ChEBI" id="CHEBI:30616"/>
        <dbReference type="ChEBI" id="CHEBI:43474"/>
        <dbReference type="ChEBI" id="CHEBI:456216"/>
        <dbReference type="EC" id="5.6.2.4"/>
    </reaction>
</comment>
<evidence type="ECO:0000256" key="6">
    <source>
        <dbReference type="ARBA" id="ARBA00022806"/>
    </source>
</evidence>
<evidence type="ECO:0000256" key="10">
    <source>
        <dbReference type="ARBA" id="ARBA00023204"/>
    </source>
</evidence>
<evidence type="ECO:0000256" key="14">
    <source>
        <dbReference type="ARBA" id="ARBA00048988"/>
    </source>
</evidence>
<dbReference type="EC" id="5.6.2.4" evidence="13 15"/>
<dbReference type="NCBIfam" id="NF008168">
    <property type="entry name" value="PRK10917.2-2"/>
    <property type="match status" value="1"/>
</dbReference>
<dbReference type="GO" id="GO:0016887">
    <property type="term" value="F:ATP hydrolysis activity"/>
    <property type="evidence" value="ECO:0007669"/>
    <property type="project" value="RHEA"/>
</dbReference>
<keyword evidence="3 15" id="KW-0547">Nucleotide-binding</keyword>
<keyword evidence="11" id="KW-0413">Isomerase</keyword>
<dbReference type="OrthoDB" id="9804325at2"/>
<dbReference type="RefSeq" id="WP_013969380.1">
    <property type="nucleotide sequence ID" value="NC_015732.1"/>
</dbReference>
<dbReference type="PROSITE" id="PS51194">
    <property type="entry name" value="HELICASE_CTER"/>
    <property type="match status" value="1"/>
</dbReference>
<dbReference type="SUPFAM" id="SSF52540">
    <property type="entry name" value="P-loop containing nucleoside triphosphate hydrolases"/>
    <property type="match status" value="2"/>
</dbReference>
<dbReference type="GO" id="GO:0006310">
    <property type="term" value="P:DNA recombination"/>
    <property type="evidence" value="ECO:0007669"/>
    <property type="project" value="UniProtKB-UniRule"/>
</dbReference>
<evidence type="ECO:0000256" key="8">
    <source>
        <dbReference type="ARBA" id="ARBA00023125"/>
    </source>
</evidence>
<evidence type="ECO:0000256" key="7">
    <source>
        <dbReference type="ARBA" id="ARBA00022840"/>
    </source>
</evidence>
<evidence type="ECO:0000259" key="18">
    <source>
        <dbReference type="PROSITE" id="PS51194"/>
    </source>
</evidence>
<evidence type="ECO:0000256" key="2">
    <source>
        <dbReference type="ARBA" id="ARBA00017846"/>
    </source>
</evidence>
<evidence type="ECO:0000256" key="11">
    <source>
        <dbReference type="ARBA" id="ARBA00023235"/>
    </source>
</evidence>
<dbReference type="AlphaFoldDB" id="F8EXS6"/>
<dbReference type="InterPro" id="IPR012340">
    <property type="entry name" value="NA-bd_OB-fold"/>
</dbReference>
<evidence type="ECO:0000256" key="3">
    <source>
        <dbReference type="ARBA" id="ARBA00022741"/>
    </source>
</evidence>
<accession>F8EXS6</accession>
<dbReference type="Pfam" id="PF19833">
    <property type="entry name" value="RecG_dom3_C"/>
    <property type="match status" value="1"/>
</dbReference>
<gene>
    <name evidence="19" type="ordered locus">Spica_1961</name>
</gene>
<dbReference type="InterPro" id="IPR047112">
    <property type="entry name" value="RecG/Mfd"/>
</dbReference>
<evidence type="ECO:0000256" key="1">
    <source>
        <dbReference type="ARBA" id="ARBA00007504"/>
    </source>
</evidence>
<keyword evidence="20" id="KW-1185">Reference proteome</keyword>
<reference evidence="20" key="1">
    <citation type="journal article" date="2013" name="Stand. Genomic Sci.">
        <title>Genome sequence of the thermophilic fresh-water bacterium Spirochaeta caldaria type strain (H1(T)), reclassification of Spirochaeta caldaria, Spirochaeta stenostrepta, and Spirochaeta zuelzerae in the genus Treponema as Treponema caldaria comb. nov., Treponema stenostrepta comb. nov., and Treponema zuelzerae comb. nov., and emendation of the genus Treponema.</title>
        <authorList>
            <person name="Abt B."/>
            <person name="Goker M."/>
            <person name="Scheuner C."/>
            <person name="Han C."/>
            <person name="Lu M."/>
            <person name="Misra M."/>
            <person name="Lapidus A."/>
            <person name="Nolan M."/>
            <person name="Lucas S."/>
            <person name="Hammon N."/>
            <person name="Deshpande S."/>
            <person name="Cheng J.F."/>
            <person name="Tapia R."/>
            <person name="Goodwin L.A."/>
            <person name="Pitluck S."/>
            <person name="Liolios K."/>
            <person name="Pagani I."/>
            <person name="Ivanova N."/>
            <person name="Mavromatis K."/>
            <person name="Mikhailova N."/>
            <person name="Huntemann M."/>
            <person name="Pati A."/>
            <person name="Chen A."/>
            <person name="Palaniappan K."/>
            <person name="Land M."/>
            <person name="Hauser L."/>
            <person name="Jeffries C.D."/>
            <person name="Rohde M."/>
            <person name="Spring S."/>
            <person name="Gronow S."/>
            <person name="Detter J.C."/>
            <person name="Bristow J."/>
            <person name="Eisen J.A."/>
            <person name="Markowitz V."/>
            <person name="Hugenholtz P."/>
            <person name="Kyrpides N.C."/>
            <person name="Woyke T."/>
            <person name="Klenk H.P."/>
        </authorList>
    </citation>
    <scope>NUCLEOTIDE SEQUENCE</scope>
    <source>
        <strain evidence="20">ATCC 51460 / DSM 7334 / H1</strain>
    </source>
</reference>
<evidence type="ECO:0000256" key="16">
    <source>
        <dbReference type="SAM" id="MobiDB-lite"/>
    </source>
</evidence>
<comment type="catalytic activity">
    <reaction evidence="12 15">
        <text>Couples ATP hydrolysis with the unwinding of duplex DNA by translocating in the 3'-5' direction.</text>
        <dbReference type="EC" id="5.6.2.4"/>
    </reaction>
</comment>
<dbReference type="InterPro" id="IPR027417">
    <property type="entry name" value="P-loop_NTPase"/>
</dbReference>
<dbReference type="Gene3D" id="3.40.50.300">
    <property type="entry name" value="P-loop containing nucleotide triphosphate hydrolases"/>
    <property type="match status" value="2"/>
</dbReference>
<feature type="domain" description="Helicase ATP-binding" evidence="17">
    <location>
        <begin position="289"/>
        <end position="450"/>
    </location>
</feature>
<keyword evidence="8" id="KW-0238">DNA-binding</keyword>
<keyword evidence="9 15" id="KW-0233">DNA recombination</keyword>
<evidence type="ECO:0000256" key="15">
    <source>
        <dbReference type="RuleBase" id="RU363016"/>
    </source>
</evidence>
<name>F8EXS6_GRAC1</name>
<evidence type="ECO:0000256" key="4">
    <source>
        <dbReference type="ARBA" id="ARBA00022763"/>
    </source>
</evidence>
<feature type="compositionally biased region" description="Low complexity" evidence="16">
    <location>
        <begin position="241"/>
        <end position="254"/>
    </location>
</feature>
<dbReference type="InterPro" id="IPR045562">
    <property type="entry name" value="RecG_dom3_C"/>
</dbReference>
<feature type="region of interest" description="Disordered" evidence="16">
    <location>
        <begin position="237"/>
        <end position="257"/>
    </location>
</feature>
<organism evidence="19 20">
    <name type="scientific">Gracilinema caldarium (strain ATCC 51460 / DSM 7334 / H1)</name>
    <name type="common">Treponema caldarium</name>
    <dbReference type="NCBI Taxonomy" id="744872"/>
    <lineage>
        <taxon>Bacteria</taxon>
        <taxon>Pseudomonadati</taxon>
        <taxon>Spirochaetota</taxon>
        <taxon>Spirochaetia</taxon>
        <taxon>Spirochaetales</taxon>
        <taxon>Breznakiellaceae</taxon>
        <taxon>Gracilinema</taxon>
    </lineage>
</organism>
<dbReference type="NCBIfam" id="NF008165">
    <property type="entry name" value="PRK10917.1-3"/>
    <property type="match status" value="1"/>
</dbReference>
<dbReference type="PANTHER" id="PTHR47964">
    <property type="entry name" value="ATP-DEPENDENT DNA HELICASE HOMOLOG RECG, CHLOROPLASTIC"/>
    <property type="match status" value="1"/>
</dbReference>
<keyword evidence="4 15" id="KW-0227">DNA damage</keyword>
<feature type="domain" description="Helicase C-terminal" evidence="18">
    <location>
        <begin position="469"/>
        <end position="634"/>
    </location>
</feature>
<dbReference type="InterPro" id="IPR001650">
    <property type="entry name" value="Helicase_C-like"/>
</dbReference>
<evidence type="ECO:0000313" key="19">
    <source>
        <dbReference type="EMBL" id="AEJ20090.1"/>
    </source>
</evidence>
<evidence type="ECO:0000259" key="17">
    <source>
        <dbReference type="PROSITE" id="PS51192"/>
    </source>
</evidence>
<dbReference type="Pfam" id="PF17191">
    <property type="entry name" value="RecG_wedge"/>
    <property type="match status" value="1"/>
</dbReference>
<dbReference type="Pfam" id="PF00270">
    <property type="entry name" value="DEAD"/>
    <property type="match status" value="1"/>
</dbReference>
<dbReference type="InterPro" id="IPR011545">
    <property type="entry name" value="DEAD/DEAH_box_helicase_dom"/>
</dbReference>
<dbReference type="eggNOG" id="COG1200">
    <property type="taxonomic scope" value="Bacteria"/>
</dbReference>
<dbReference type="NCBIfam" id="TIGR00643">
    <property type="entry name" value="recG"/>
    <property type="match status" value="1"/>
</dbReference>
<dbReference type="HOGENOM" id="CLU_005122_7_1_12"/>
<dbReference type="InterPro" id="IPR014001">
    <property type="entry name" value="Helicase_ATP-bd"/>
</dbReference>
<evidence type="ECO:0000313" key="20">
    <source>
        <dbReference type="Proteomes" id="UP000000503"/>
    </source>
</evidence>
<comment type="function">
    <text evidence="15">Plays a critical role in recombination and DNA repair. Helps process Holliday junction intermediates to mature products by catalyzing branch migration. Has replication fork regression activity, unwinds stalled or blocked replication forks to make a HJ that can be resolved. Has a DNA unwinding activity characteristic of a DNA helicase with 3'-5' polarity.</text>
</comment>
<dbReference type="SMART" id="SM00487">
    <property type="entry name" value="DEXDc"/>
    <property type="match status" value="1"/>
</dbReference>
<evidence type="ECO:0000256" key="12">
    <source>
        <dbReference type="ARBA" id="ARBA00034617"/>
    </source>
</evidence>
<dbReference type="InterPro" id="IPR004609">
    <property type="entry name" value="ATP-dep_DNA_helicase_RecG"/>
</dbReference>
<dbReference type="KEGG" id="scd:Spica_1961"/>
<dbReference type="GO" id="GO:0005524">
    <property type="term" value="F:ATP binding"/>
    <property type="evidence" value="ECO:0007669"/>
    <property type="project" value="UniProtKB-KW"/>
</dbReference>
<dbReference type="PANTHER" id="PTHR47964:SF1">
    <property type="entry name" value="ATP-DEPENDENT DNA HELICASE HOMOLOG RECG, CHLOROPLASTIC"/>
    <property type="match status" value="1"/>
</dbReference>
<keyword evidence="5 15" id="KW-0378">Hydrolase</keyword>
<dbReference type="EMBL" id="CP002868">
    <property type="protein sequence ID" value="AEJ20090.1"/>
    <property type="molecule type" value="Genomic_DNA"/>
</dbReference>
<evidence type="ECO:0000256" key="9">
    <source>
        <dbReference type="ARBA" id="ARBA00023172"/>
    </source>
</evidence>
<dbReference type="InterPro" id="IPR033454">
    <property type="entry name" value="RecG_wedge"/>
</dbReference>
<dbReference type="Gene3D" id="2.40.50.140">
    <property type="entry name" value="Nucleic acid-binding proteins"/>
    <property type="match status" value="1"/>
</dbReference>
<keyword evidence="7 15" id="KW-0067">ATP-binding</keyword>
<dbReference type="CDD" id="cd18811">
    <property type="entry name" value="SF2_C_RecG"/>
    <property type="match status" value="1"/>
</dbReference>
<dbReference type="Proteomes" id="UP000000503">
    <property type="component" value="Chromosome"/>
</dbReference>
<dbReference type="GO" id="GO:0003677">
    <property type="term" value="F:DNA binding"/>
    <property type="evidence" value="ECO:0007669"/>
    <property type="project" value="UniProtKB-KW"/>
</dbReference>
<dbReference type="CDD" id="cd04488">
    <property type="entry name" value="RecG_wedge_OBF"/>
    <property type="match status" value="1"/>
</dbReference>
<sequence length="704" mass="78571">MFLKEIHTPIHHLKGAGSQTCQALARLGIRDIASLLSYYPRDWEDRSRIIPLSQWNKAKQVYTVVTVLAHEWFGYPKKTLKVHIEDDTARAELICFNRPFLEKQLEVGKSYLVWGQFSYRFGSLQSSSFEFEHADRVQKTAEFLFLPIYPLTAGLSQKILRRLVYQALQLYGKSLEDELPGSVLQQQALLDKTKALGAIHFPKNKDELEAAQRRIKYEELFYLEVLIGRRALERQNTLRRTPAPAQGQTQAQSQELEDKLSPLQKRLAERLPFELTKGQINAITEINRDMSGPHSMARLLQGDVGSGKTLVSFMAALRALEEGGQTALLAPTELLARQHAENAAKILEPLGVSVAFLTGNVKAAGRSALLKALAAGNIHLVIGTHALFSAGLQYHKLRLVIIDEQHRFGVLQRSAILAKGDNPDLLMMSATPIPRTLALTVFGDLDVSVISDLPPGRKPVKTHLARQSNEQKVYDFVRKELQAGHQAYFVYPLIEGDSDRSDQNNLKNAEAMAKRLSQEVFPEYNVALVHSRLDEEQKRLTMNAFRTGQIQILVATSVVEVGVDVPNATCMVVEHAERFGLSALHQLRGRVGRGPAQAYCFLVYSDRLTEDGKQRLKVMLEHNDGFRIAEEDLKLRGPGQIAGIEQSGYLSLGLADPILDASLLETARGDAFTILKQDPGLLEPGHIVIRQVLERASPFTQVAL</sequence>
<keyword evidence="10 15" id="KW-0234">DNA repair</keyword>
<dbReference type="GO" id="GO:0006281">
    <property type="term" value="P:DNA repair"/>
    <property type="evidence" value="ECO:0007669"/>
    <property type="project" value="UniProtKB-UniRule"/>
</dbReference>
<dbReference type="STRING" id="744872.Spica_1961"/>
<dbReference type="CDD" id="cd17992">
    <property type="entry name" value="DEXHc_RecG"/>
    <property type="match status" value="1"/>
</dbReference>
<dbReference type="SMART" id="SM00490">
    <property type="entry name" value="HELICc"/>
    <property type="match status" value="1"/>
</dbReference>
<protein>
    <recommendedName>
        <fullName evidence="2 15">ATP-dependent DNA helicase RecG</fullName>
        <ecNumber evidence="13 15">5.6.2.4</ecNumber>
    </recommendedName>
</protein>
<evidence type="ECO:0000256" key="5">
    <source>
        <dbReference type="ARBA" id="ARBA00022801"/>
    </source>
</evidence>
<proteinExistence type="inferred from homology"/>
<evidence type="ECO:0000256" key="13">
    <source>
        <dbReference type="ARBA" id="ARBA00034808"/>
    </source>
</evidence>
<dbReference type="SUPFAM" id="SSF50249">
    <property type="entry name" value="Nucleic acid-binding proteins"/>
    <property type="match status" value="1"/>
</dbReference>